<evidence type="ECO:0000313" key="3">
    <source>
        <dbReference type="Proteomes" id="UP000260649"/>
    </source>
</evidence>
<sequence>MRFLKNSFAAVLIICTLASCSIAFAATPSSENSLGMSPQAQENFSKAPYKVQEEILSSPELSAAAPYAYMDLYSAPESLQHDILAARDLIIHSQSWTTDPNDYTVYPDGSIEHDPLFSDLFPGWDLPTLENSILETPSFSISQPLALTKAIAPSVAKIPNYYIPKYNASRPTPVMIKLRSTTVETFAVIVDSLPGATCNIGIANANGVELKNKLRVPVHGECHIFPDKGQYYSARVSTYDKPGSGSFRVLY</sequence>
<dbReference type="Proteomes" id="UP000260649">
    <property type="component" value="Unassembled WGS sequence"/>
</dbReference>
<proteinExistence type="predicted"/>
<dbReference type="EMBL" id="QQRQ01000008">
    <property type="protein sequence ID" value="RFT06607.1"/>
    <property type="molecule type" value="Genomic_DNA"/>
</dbReference>
<organism evidence="2 3">
    <name type="scientific">Evtepia gabavorous</name>
    <dbReference type="NCBI Taxonomy" id="2211183"/>
    <lineage>
        <taxon>Bacteria</taxon>
        <taxon>Bacillati</taxon>
        <taxon>Bacillota</taxon>
        <taxon>Clostridia</taxon>
        <taxon>Eubacteriales</taxon>
        <taxon>Evtepia</taxon>
    </lineage>
</organism>
<dbReference type="GeneID" id="97995356"/>
<gene>
    <name evidence="2" type="ORF">DV520_06360</name>
</gene>
<accession>A0A3E2B3P2</accession>
<dbReference type="OrthoDB" id="1868775at2"/>
<name>A0A3E2B3P2_9FIRM</name>
<dbReference type="RefSeq" id="WP_117142183.1">
    <property type="nucleotide sequence ID" value="NZ_DBFASD010000145.1"/>
</dbReference>
<feature type="chain" id="PRO_5017643563" evidence="1">
    <location>
        <begin position="26"/>
        <end position="251"/>
    </location>
</feature>
<feature type="signal peptide" evidence="1">
    <location>
        <begin position="1"/>
        <end position="25"/>
    </location>
</feature>
<evidence type="ECO:0000313" key="2">
    <source>
        <dbReference type="EMBL" id="RFT06607.1"/>
    </source>
</evidence>
<evidence type="ECO:0000256" key="1">
    <source>
        <dbReference type="SAM" id="SignalP"/>
    </source>
</evidence>
<comment type="caution">
    <text evidence="2">The sequence shown here is derived from an EMBL/GenBank/DDBJ whole genome shotgun (WGS) entry which is preliminary data.</text>
</comment>
<protein>
    <submittedName>
        <fullName evidence="2">Uncharacterized protein</fullName>
    </submittedName>
</protein>
<dbReference type="PROSITE" id="PS51257">
    <property type="entry name" value="PROKAR_LIPOPROTEIN"/>
    <property type="match status" value="1"/>
</dbReference>
<reference evidence="2 3" key="1">
    <citation type="submission" date="2018-07" db="EMBL/GenBank/DDBJ databases">
        <title>GABA Modulating Bacteria of the Human Gut Microbiota.</title>
        <authorList>
            <person name="Strandwitz P."/>
            <person name="Kim K.H."/>
            <person name="Terekhova D."/>
            <person name="Liu J.K."/>
            <person name="Sharma A."/>
            <person name="Levering J."/>
            <person name="Mcdonald D."/>
            <person name="Dietrich D."/>
            <person name="Ramadhar T.R."/>
            <person name="Lekbua A."/>
            <person name="Mroue N."/>
            <person name="Liston C."/>
            <person name="Stewart E.J."/>
            <person name="Dubin M.J."/>
            <person name="Zengler K."/>
            <person name="Knight R."/>
            <person name="Gilbert J.A."/>
            <person name="Clardy J."/>
            <person name="Lewis K."/>
        </authorList>
    </citation>
    <scope>NUCLEOTIDE SEQUENCE [LARGE SCALE GENOMIC DNA]</scope>
    <source>
        <strain evidence="2 3">KLE1738</strain>
    </source>
</reference>
<keyword evidence="1" id="KW-0732">Signal</keyword>
<dbReference type="AlphaFoldDB" id="A0A3E2B3P2"/>
<keyword evidence="3" id="KW-1185">Reference proteome</keyword>